<dbReference type="RefSeq" id="WP_154723178.1">
    <property type="nucleotide sequence ID" value="NZ_MARB01000024.1"/>
</dbReference>
<protein>
    <submittedName>
        <fullName evidence="2">Uncharacterized protein</fullName>
    </submittedName>
</protein>
<feature type="chain" id="PRO_5031551472" evidence="1">
    <location>
        <begin position="24"/>
        <end position="170"/>
    </location>
</feature>
<keyword evidence="3" id="KW-1185">Reference proteome</keyword>
<sequence>MKRYAFILAISITALLISASVTAGSSSQCPDISQAQKIGDCPTEDDMKRMFKIHCGFERDPNAKKKTELCDSYGEYKRRKYNALWESSDKEFMGYVSCAVPPAEIKKGQPTSIAISQKNGLYKITCSYQSGAKLSMRTRSVCRVPGVKNSLMVMRAECGANGKPCKFECD</sequence>
<accession>A0A7Z0VJD5</accession>
<evidence type="ECO:0000256" key="1">
    <source>
        <dbReference type="SAM" id="SignalP"/>
    </source>
</evidence>
<dbReference type="EMBL" id="MARB01000024">
    <property type="protein sequence ID" value="ODJ86281.1"/>
    <property type="molecule type" value="Genomic_DNA"/>
</dbReference>
<comment type="caution">
    <text evidence="2">The sequence shown here is derived from an EMBL/GenBank/DDBJ whole genome shotgun (WGS) entry which is preliminary data.</text>
</comment>
<name>A0A7Z0VJD5_9GAMM</name>
<organism evidence="2 3">
    <name type="scientific">Candidatus Thiodiazotropha endolucinida</name>
    <dbReference type="NCBI Taxonomy" id="1655433"/>
    <lineage>
        <taxon>Bacteria</taxon>
        <taxon>Pseudomonadati</taxon>
        <taxon>Pseudomonadota</taxon>
        <taxon>Gammaproteobacteria</taxon>
        <taxon>Chromatiales</taxon>
        <taxon>Sedimenticolaceae</taxon>
        <taxon>Candidatus Thiodiazotropha</taxon>
    </lineage>
</organism>
<proteinExistence type="predicted"/>
<gene>
    <name evidence="2" type="ORF">CODIS_34760</name>
</gene>
<dbReference type="Proteomes" id="UP000094769">
    <property type="component" value="Unassembled WGS sequence"/>
</dbReference>
<feature type="signal peptide" evidence="1">
    <location>
        <begin position="1"/>
        <end position="23"/>
    </location>
</feature>
<reference evidence="2 3" key="1">
    <citation type="submission" date="2016-06" db="EMBL/GenBank/DDBJ databases">
        <title>Genome sequence of endosymbiont of Candidatus Endolucinida thiodiazotropha.</title>
        <authorList>
            <person name="Poehlein A."/>
            <person name="Koenig S."/>
            <person name="Heiden S.E."/>
            <person name="Thuermer A."/>
            <person name="Voget S."/>
            <person name="Daniel R."/>
            <person name="Markert S."/>
            <person name="Gros O."/>
            <person name="Schweder T."/>
        </authorList>
    </citation>
    <scope>NUCLEOTIDE SEQUENCE [LARGE SCALE GENOMIC DNA]</scope>
    <source>
        <strain evidence="2 3">COS</strain>
    </source>
</reference>
<keyword evidence="1" id="KW-0732">Signal</keyword>
<evidence type="ECO:0000313" key="2">
    <source>
        <dbReference type="EMBL" id="ODJ86281.1"/>
    </source>
</evidence>
<dbReference type="OrthoDB" id="8526680at2"/>
<dbReference type="AlphaFoldDB" id="A0A7Z0VJD5"/>
<evidence type="ECO:0000313" key="3">
    <source>
        <dbReference type="Proteomes" id="UP000094769"/>
    </source>
</evidence>